<organism evidence="7 8">
    <name type="scientific">Paramagnetospirillum kuznetsovii</name>
    <dbReference type="NCBI Taxonomy" id="2053833"/>
    <lineage>
        <taxon>Bacteria</taxon>
        <taxon>Pseudomonadati</taxon>
        <taxon>Pseudomonadota</taxon>
        <taxon>Alphaproteobacteria</taxon>
        <taxon>Rhodospirillales</taxon>
        <taxon>Magnetospirillaceae</taxon>
        <taxon>Paramagnetospirillum</taxon>
    </lineage>
</organism>
<dbReference type="EMBL" id="PGTO01000017">
    <property type="protein sequence ID" value="RAU20756.1"/>
    <property type="molecule type" value="Genomic_DNA"/>
</dbReference>
<dbReference type="PANTHER" id="PTHR30313">
    <property type="entry name" value="DNA PRIMASE"/>
    <property type="match status" value="1"/>
</dbReference>
<dbReference type="SMART" id="SM00400">
    <property type="entry name" value="ZnF_CHCC"/>
    <property type="match status" value="1"/>
</dbReference>
<dbReference type="Proteomes" id="UP000251075">
    <property type="component" value="Unassembled WGS sequence"/>
</dbReference>
<protein>
    <recommendedName>
        <fullName evidence="6">Zinc finger CHC2-type domain-containing protein</fullName>
    </recommendedName>
</protein>
<keyword evidence="2" id="KW-0863">Zinc-finger</keyword>
<dbReference type="GO" id="GO:0006269">
    <property type="term" value="P:DNA replication, synthesis of primer"/>
    <property type="evidence" value="ECO:0007669"/>
    <property type="project" value="TreeGrafter"/>
</dbReference>
<keyword evidence="4" id="KW-0175">Coiled coil</keyword>
<feature type="coiled-coil region" evidence="4">
    <location>
        <begin position="881"/>
        <end position="911"/>
    </location>
</feature>
<feature type="compositionally biased region" description="Polar residues" evidence="5">
    <location>
        <begin position="807"/>
        <end position="817"/>
    </location>
</feature>
<dbReference type="PANTHER" id="PTHR30313:SF2">
    <property type="entry name" value="DNA PRIMASE"/>
    <property type="match status" value="1"/>
</dbReference>
<dbReference type="GO" id="GO:0008270">
    <property type="term" value="F:zinc ion binding"/>
    <property type="evidence" value="ECO:0007669"/>
    <property type="project" value="UniProtKB-KW"/>
</dbReference>
<dbReference type="RefSeq" id="WP_112146763.1">
    <property type="nucleotide sequence ID" value="NZ_PGTO01000017.1"/>
</dbReference>
<evidence type="ECO:0000256" key="4">
    <source>
        <dbReference type="SAM" id="Coils"/>
    </source>
</evidence>
<keyword evidence="1" id="KW-0479">Metal-binding</keyword>
<name>A0A364NUL3_9PROT</name>
<dbReference type="OrthoDB" id="7208869at2"/>
<dbReference type="GO" id="GO:0005737">
    <property type="term" value="C:cytoplasm"/>
    <property type="evidence" value="ECO:0007669"/>
    <property type="project" value="TreeGrafter"/>
</dbReference>
<dbReference type="SUPFAM" id="SSF57783">
    <property type="entry name" value="Zinc beta-ribbon"/>
    <property type="match status" value="1"/>
</dbReference>
<dbReference type="GO" id="GO:0003677">
    <property type="term" value="F:DNA binding"/>
    <property type="evidence" value="ECO:0007669"/>
    <property type="project" value="InterPro"/>
</dbReference>
<keyword evidence="3" id="KW-0862">Zinc</keyword>
<evidence type="ECO:0000256" key="3">
    <source>
        <dbReference type="ARBA" id="ARBA00022833"/>
    </source>
</evidence>
<feature type="region of interest" description="Disordered" evidence="5">
    <location>
        <begin position="806"/>
        <end position="830"/>
    </location>
</feature>
<evidence type="ECO:0000256" key="5">
    <source>
        <dbReference type="SAM" id="MobiDB-lite"/>
    </source>
</evidence>
<accession>A0A364NUL3</accession>
<proteinExistence type="predicted"/>
<evidence type="ECO:0000259" key="6">
    <source>
        <dbReference type="SMART" id="SM00400"/>
    </source>
</evidence>
<dbReference type="GO" id="GO:0003899">
    <property type="term" value="F:DNA-directed RNA polymerase activity"/>
    <property type="evidence" value="ECO:0007669"/>
    <property type="project" value="InterPro"/>
</dbReference>
<gene>
    <name evidence="7" type="ORF">CU669_16880</name>
</gene>
<evidence type="ECO:0000313" key="7">
    <source>
        <dbReference type="EMBL" id="RAU20756.1"/>
    </source>
</evidence>
<reference evidence="7 8" key="1">
    <citation type="submission" date="2017-11" db="EMBL/GenBank/DDBJ databases">
        <title>Draft genome sequence of magnetotactic bacterium Magnetospirillum kuznetsovii LBB-42.</title>
        <authorList>
            <person name="Grouzdev D.S."/>
            <person name="Rysina M.S."/>
            <person name="Baslerov R.V."/>
            <person name="Koziaeva V."/>
        </authorList>
    </citation>
    <scope>NUCLEOTIDE SEQUENCE [LARGE SCALE GENOMIC DNA]</scope>
    <source>
        <strain evidence="7 8">LBB-42</strain>
    </source>
</reference>
<evidence type="ECO:0000256" key="2">
    <source>
        <dbReference type="ARBA" id="ARBA00022771"/>
    </source>
</evidence>
<dbReference type="InterPro" id="IPR050219">
    <property type="entry name" value="DnaG_primase"/>
</dbReference>
<dbReference type="InterPro" id="IPR002694">
    <property type="entry name" value="Znf_CHC2"/>
</dbReference>
<evidence type="ECO:0000313" key="8">
    <source>
        <dbReference type="Proteomes" id="UP000251075"/>
    </source>
</evidence>
<dbReference type="Pfam" id="PF01807">
    <property type="entry name" value="Zn_ribbon_DnaG"/>
    <property type="match status" value="1"/>
</dbReference>
<comment type="caution">
    <text evidence="7">The sequence shown here is derived from an EMBL/GenBank/DDBJ whole genome shotgun (WGS) entry which is preliminary data.</text>
</comment>
<sequence>MTESSRDPSIDAAIESLKQSLNIVEIISSRGIQLKRQGAEHVGLCPFHEDTKASLSVNPQKGVYYCRACGAAGTAIRFLQEYEARSFADVVYELSNGGIDLRRRSGSLVAATYERTAMRTTSSSKPTTPEPKAILPVPASAEDIVATASGFSDLGAKTPKSVKILNPNNEDCPVFDQNITMQHTYCDANGELLGYVLRNDWVDAEGVKRKSTKQVVWAEEVHMPDGSIRSGWTSMAFPPPRQPYGRELVNPNPNALCAWFEGEKAVDYANERLGQAAYVGMGWVGGAGAVDKLALDPEVAGRDHILCPDNDPAGHVCMQKLERQLRDAGCTGDIYVALAPEGAAKGWDAADSCWNAEQLTRWLGAAIPYTEWKSDMAEVETVEMERVADAIQPSLTTPAAAPNLADVPHDGITIYDRICNQGPAVLEEPATLQILGRMRKSNKSGYGAFRVAMRAIGMDVSSMEERINLALAGLTKDGMLIHGLAKNDPASLQDGPVVQMLVRMKACERTAYVQLKKELSKIGVPSDEMDKAVTLAARENDGGMSDRVNGLLHDFKITIQRMGYHRGVYFYLSSETREIVSMSAEKHRDRNLLQLAPAGFWELAFGTEKGGINWIDAASWLMRDCHQKGLFENERIRGRGVWFDNGRTVMHLGDRLIIDGETCKIEDYCGSYHYEINNTLPAPLMDDPLTDEEGREIADIIYSGLRWENQGHGYLLIGWIVSAMVGGAMPWRPHVWLSGPSGSGKTWTQTMIISPLLGSLTLAFKGATEAAIRGKLQSDSLAVLFDEAESQTERTKKQMEAVLGLARTSSSGTTNSGPIDDPSNEKKDNDFCVGRGTQGGGSVSYQIRSSFLFSSISPALEQEADINRFMQLPFRKPLKFIQNSESNRIKYEEESANFERTKKRVEAAVKNGVTSRRLLARILQNLPTILENVENFRAAASDVLMDSRNGDTVGVLLACYHAIITKAMISKDEAKTFMLENKDIYVKHIDDTSSSSNESRCLNIIKAYKLDVYGKLSVLDCILAAQKLSSGKLYDEPYEDLEKKLSDAERQFRQERRKRERVIAIEAVNVLGDFGMKYSPSEDYGYDYDLNKVISGPAVLFNKMSVDIWNKALAGTQWDTELKWRIAICTMPNTVDYIIDQKTGSAKLAKNKRPCDIKRRYRDHDQAGAMRSIAMSFRTFVGGLTAEEEIEESLADELPELEAAFADEAVA</sequence>
<keyword evidence="8" id="KW-1185">Reference proteome</keyword>
<dbReference type="InterPro" id="IPR036977">
    <property type="entry name" value="DNA_primase_Znf_CHC2"/>
</dbReference>
<feature type="domain" description="Zinc finger CHC2-type" evidence="6">
    <location>
        <begin position="41"/>
        <end position="95"/>
    </location>
</feature>
<dbReference type="AlphaFoldDB" id="A0A364NUL3"/>
<evidence type="ECO:0000256" key="1">
    <source>
        <dbReference type="ARBA" id="ARBA00022723"/>
    </source>
</evidence>
<dbReference type="Gene3D" id="3.90.580.10">
    <property type="entry name" value="Zinc finger, CHC2-type domain"/>
    <property type="match status" value="1"/>
</dbReference>